<organism evidence="13 14">
    <name type="scientific">Algisphaera agarilytica</name>
    <dbReference type="NCBI Taxonomy" id="1385975"/>
    <lineage>
        <taxon>Bacteria</taxon>
        <taxon>Pseudomonadati</taxon>
        <taxon>Planctomycetota</taxon>
        <taxon>Phycisphaerae</taxon>
        <taxon>Phycisphaerales</taxon>
        <taxon>Phycisphaeraceae</taxon>
        <taxon>Algisphaera</taxon>
    </lineage>
</organism>
<evidence type="ECO:0000256" key="5">
    <source>
        <dbReference type="ARBA" id="ARBA00022840"/>
    </source>
</evidence>
<feature type="domain" description="Helicase ATP-binding" evidence="11">
    <location>
        <begin position="23"/>
        <end position="211"/>
    </location>
</feature>
<dbReference type="InterPro" id="IPR052511">
    <property type="entry name" value="ATP-dep_Helicase"/>
</dbReference>
<feature type="domain" description="Helicase C-terminal" evidence="12">
    <location>
        <begin position="246"/>
        <end position="408"/>
    </location>
</feature>
<evidence type="ECO:0000259" key="12">
    <source>
        <dbReference type="PROSITE" id="PS51194"/>
    </source>
</evidence>
<feature type="coiled-coil region" evidence="10">
    <location>
        <begin position="747"/>
        <end position="774"/>
    </location>
</feature>
<dbReference type="Pfam" id="PF00270">
    <property type="entry name" value="DEAD"/>
    <property type="match status" value="1"/>
</dbReference>
<dbReference type="EMBL" id="JACHGY010000001">
    <property type="protein sequence ID" value="MBB6431655.1"/>
    <property type="molecule type" value="Genomic_DNA"/>
</dbReference>
<evidence type="ECO:0000256" key="4">
    <source>
        <dbReference type="ARBA" id="ARBA00022806"/>
    </source>
</evidence>
<dbReference type="EC" id="3.6.4.-" evidence="13"/>
<dbReference type="GO" id="GO:0003677">
    <property type="term" value="F:DNA binding"/>
    <property type="evidence" value="ECO:0007669"/>
    <property type="project" value="UniProtKB-KW"/>
</dbReference>
<dbReference type="PROSITE" id="PS51194">
    <property type="entry name" value="HELICASE_CTER"/>
    <property type="match status" value="1"/>
</dbReference>
<dbReference type="InterPro" id="IPR027417">
    <property type="entry name" value="P-loop_NTPase"/>
</dbReference>
<dbReference type="GO" id="GO:0004386">
    <property type="term" value="F:helicase activity"/>
    <property type="evidence" value="ECO:0007669"/>
    <property type="project" value="UniProtKB-KW"/>
</dbReference>
<dbReference type="CDD" id="cd18796">
    <property type="entry name" value="SF2_C_LHR"/>
    <property type="match status" value="1"/>
</dbReference>
<protein>
    <submittedName>
        <fullName evidence="13">ATP-dependent Lhr-like helicase</fullName>
        <ecNumber evidence="13">3.6.4.-</ecNumber>
    </submittedName>
</protein>
<reference evidence="13 14" key="1">
    <citation type="submission" date="2020-08" db="EMBL/GenBank/DDBJ databases">
        <title>Genomic Encyclopedia of Type Strains, Phase IV (KMG-IV): sequencing the most valuable type-strain genomes for metagenomic binning, comparative biology and taxonomic classification.</title>
        <authorList>
            <person name="Goeker M."/>
        </authorList>
    </citation>
    <scope>NUCLEOTIDE SEQUENCE [LARGE SCALE GENOMIC DNA]</scope>
    <source>
        <strain evidence="13 14">DSM 103725</strain>
    </source>
</reference>
<dbReference type="AlphaFoldDB" id="A0A7X0LLM1"/>
<evidence type="ECO:0000256" key="10">
    <source>
        <dbReference type="SAM" id="Coils"/>
    </source>
</evidence>
<dbReference type="InterPro" id="IPR013701">
    <property type="entry name" value="Lhr-like_DEAD/DEAH_assoc"/>
</dbReference>
<dbReference type="PROSITE" id="PS51192">
    <property type="entry name" value="HELICASE_ATP_BIND_1"/>
    <property type="match status" value="1"/>
</dbReference>
<dbReference type="GO" id="GO:0016887">
    <property type="term" value="F:ATP hydrolysis activity"/>
    <property type="evidence" value="ECO:0007669"/>
    <property type="project" value="TreeGrafter"/>
</dbReference>
<evidence type="ECO:0000256" key="3">
    <source>
        <dbReference type="ARBA" id="ARBA00022801"/>
    </source>
</evidence>
<evidence type="ECO:0000256" key="8">
    <source>
        <dbReference type="ARBA" id="ARBA00023235"/>
    </source>
</evidence>
<evidence type="ECO:0000256" key="6">
    <source>
        <dbReference type="ARBA" id="ARBA00023125"/>
    </source>
</evidence>
<proteinExistence type="inferred from homology"/>
<keyword evidence="1" id="KW-0547">Nucleotide-binding</keyword>
<keyword evidence="3 13" id="KW-0378">Hydrolase</keyword>
<dbReference type="RefSeq" id="WP_184679108.1">
    <property type="nucleotide sequence ID" value="NZ_JACHGY010000001.1"/>
</dbReference>
<dbReference type="GO" id="GO:0006281">
    <property type="term" value="P:DNA repair"/>
    <property type="evidence" value="ECO:0007669"/>
    <property type="project" value="UniProtKB-KW"/>
</dbReference>
<dbReference type="SMART" id="SM00490">
    <property type="entry name" value="HELICc"/>
    <property type="match status" value="1"/>
</dbReference>
<comment type="similarity">
    <text evidence="9">Belongs to the Lhr helicase family. Lhr-Core subfamily.</text>
</comment>
<keyword evidence="5" id="KW-0067">ATP-binding</keyword>
<keyword evidence="6" id="KW-0238">DNA-binding</keyword>
<name>A0A7X0LLM1_9BACT</name>
<dbReference type="InterPro" id="IPR026362">
    <property type="entry name" value="DEXH_lig_assoc"/>
</dbReference>
<sequence>MNPVESWFRDAVGEPFAFQRDAWASQLAGESGLLHAPTGMGKTYSAWLPSLMRWCDGHPEQSTWQDKQTEPIRVLWITPLRALATDTEENLKKPIGALGLPWTVERRTGDVSATVKARQKKRLPSALVTTPESLSVLLSYADARQKFRGLQTVIVDEWHELMSTKRGTQTELGLARLRTWNPELSVWGLSATLGNLPEAMDTLLGPGLAPTGQLIHGPDHKQIEITTLLPDDMDRFPWAGHLGITLLPQVLAVLENAGSTLLFTNTRSQAEIWFNEIIAKRPDWIGEVALHHGSIDRKSRQAVEDLLRQGGLRCCVCTSSLDLGVDFSPVEQVIQVASPKGVARLLQRAGRSGHQPGKVSRVIGVPTNALEIIDFAAARDAAAARRIESRRPLDRPLDVLAQHLVTCAMGGGFTSGDMLAEVRSSHAYRNLTDQEWEWCLDFVRRGGETLKVYPQYARVVEDDDGRFGVASNKIARNHRLGIGTITSDAAIAVKFANGKKLGTVEEGFVGFLKPGDKFVFAGHLLQLVRVRAMVATVKKAKGKKAQVPRWQGGRTPLSTQLADAVRARLDDIRQRGSSADDLPPEMRAVAPLLELQTQWSVVPGSGKLLIETTTSRDGHHTFLYPLQGRLVHEGLGTLLAHRLTREAPRAVTVTVNDYGIELLSPEDPELTEADWRRLLHRDDLLEHLLEALNTSQLARRAFRDIARVAGLIQTGYPGQQVTNRHLQASSELFFDVFTDFDPDNLLLDQARREVLEQQLEVTRLTAALKELEQMRLEPRQTERLTPMAFPLWAERLREQHLTSQSWQDQVGKMVMRLEAAAGR</sequence>
<keyword evidence="4 13" id="KW-0347">Helicase</keyword>
<dbReference type="InterPro" id="IPR017170">
    <property type="entry name" value="Lhr-like"/>
</dbReference>
<evidence type="ECO:0000256" key="2">
    <source>
        <dbReference type="ARBA" id="ARBA00022763"/>
    </source>
</evidence>
<dbReference type="InterPro" id="IPR045628">
    <property type="entry name" value="Lhr_WH_dom"/>
</dbReference>
<keyword evidence="7" id="KW-0234">DNA repair</keyword>
<dbReference type="Proteomes" id="UP000541810">
    <property type="component" value="Unassembled WGS sequence"/>
</dbReference>
<evidence type="ECO:0000256" key="9">
    <source>
        <dbReference type="ARBA" id="ARBA00093467"/>
    </source>
</evidence>
<dbReference type="SMART" id="SM00487">
    <property type="entry name" value="DEXDc"/>
    <property type="match status" value="1"/>
</dbReference>
<evidence type="ECO:0000256" key="1">
    <source>
        <dbReference type="ARBA" id="ARBA00022741"/>
    </source>
</evidence>
<accession>A0A7X0LLM1</accession>
<keyword evidence="2" id="KW-0227">DNA damage</keyword>
<evidence type="ECO:0000313" key="13">
    <source>
        <dbReference type="EMBL" id="MBB6431655.1"/>
    </source>
</evidence>
<dbReference type="Pfam" id="PF19306">
    <property type="entry name" value="WHD_Lhr"/>
    <property type="match status" value="1"/>
</dbReference>
<dbReference type="Gene3D" id="3.40.50.300">
    <property type="entry name" value="P-loop containing nucleotide triphosphate hydrolases"/>
    <property type="match status" value="2"/>
</dbReference>
<dbReference type="Pfam" id="PF00271">
    <property type="entry name" value="Helicase_C"/>
    <property type="match status" value="1"/>
</dbReference>
<dbReference type="GO" id="GO:0005524">
    <property type="term" value="F:ATP binding"/>
    <property type="evidence" value="ECO:0007669"/>
    <property type="project" value="UniProtKB-KW"/>
</dbReference>
<comment type="caution">
    <text evidence="13">The sequence shown here is derived from an EMBL/GenBank/DDBJ whole genome shotgun (WGS) entry which is preliminary data.</text>
</comment>
<keyword evidence="14" id="KW-1185">Reference proteome</keyword>
<dbReference type="PIRSF" id="PIRSF037307">
    <property type="entry name" value="Lhr-like_helic_prd"/>
    <property type="match status" value="1"/>
</dbReference>
<gene>
    <name evidence="13" type="ORF">HNQ40_003461</name>
</gene>
<keyword evidence="8" id="KW-0413">Isomerase</keyword>
<dbReference type="SUPFAM" id="SSF52540">
    <property type="entry name" value="P-loop containing nucleoside triphosphate hydrolases"/>
    <property type="match status" value="1"/>
</dbReference>
<keyword evidence="10" id="KW-0175">Coiled coil</keyword>
<dbReference type="Pfam" id="PF08494">
    <property type="entry name" value="DEAD_assoc"/>
    <property type="match status" value="1"/>
</dbReference>
<dbReference type="NCBIfam" id="TIGR04121">
    <property type="entry name" value="DEXH_lig_assoc"/>
    <property type="match status" value="1"/>
</dbReference>
<dbReference type="InterPro" id="IPR011545">
    <property type="entry name" value="DEAD/DEAH_box_helicase_dom"/>
</dbReference>
<dbReference type="PANTHER" id="PTHR47962">
    <property type="entry name" value="ATP-DEPENDENT HELICASE LHR-RELATED-RELATED"/>
    <property type="match status" value="1"/>
</dbReference>
<evidence type="ECO:0000256" key="7">
    <source>
        <dbReference type="ARBA" id="ARBA00023204"/>
    </source>
</evidence>
<dbReference type="PANTHER" id="PTHR47962:SF3">
    <property type="entry name" value="LARGE ATP-DEPENDENT HELICASE-RELATED PROTEIN"/>
    <property type="match status" value="1"/>
</dbReference>
<dbReference type="InterPro" id="IPR001650">
    <property type="entry name" value="Helicase_C-like"/>
</dbReference>
<evidence type="ECO:0000259" key="11">
    <source>
        <dbReference type="PROSITE" id="PS51192"/>
    </source>
</evidence>
<dbReference type="InterPro" id="IPR014001">
    <property type="entry name" value="Helicase_ATP-bd"/>
</dbReference>
<evidence type="ECO:0000313" key="14">
    <source>
        <dbReference type="Proteomes" id="UP000541810"/>
    </source>
</evidence>